<keyword evidence="3" id="KW-0256">Endoplasmic reticulum</keyword>
<dbReference type="GO" id="GO:0044322">
    <property type="term" value="C:endoplasmic reticulum quality control compartment"/>
    <property type="evidence" value="ECO:0007669"/>
    <property type="project" value="GOC"/>
</dbReference>
<dbReference type="Proteomes" id="UP000011115">
    <property type="component" value="Unassembled WGS sequence"/>
</dbReference>
<dbReference type="GO" id="GO:0005509">
    <property type="term" value="F:calcium ion binding"/>
    <property type="evidence" value="ECO:0007669"/>
    <property type="project" value="InterPro"/>
</dbReference>
<dbReference type="SUPFAM" id="SSF48225">
    <property type="entry name" value="Seven-hairpin glycosidases"/>
    <property type="match status" value="1"/>
</dbReference>
<reference evidence="6" key="1">
    <citation type="journal article" date="2011" name="Nature">
        <title>Genome sequence and analysis of the tuber crop potato.</title>
        <authorList>
            <consortium name="The Potato Genome Sequencing Consortium"/>
        </authorList>
    </citation>
    <scope>NUCLEOTIDE SEQUENCE [LARGE SCALE GENOMIC DNA]</scope>
    <source>
        <strain evidence="6">cv. DM1-3 516 R44</strain>
    </source>
</reference>
<dbReference type="GO" id="GO:0005975">
    <property type="term" value="P:carbohydrate metabolic process"/>
    <property type="evidence" value="ECO:0007669"/>
    <property type="project" value="InterPro"/>
</dbReference>
<dbReference type="AlphaFoldDB" id="M1C9P5"/>
<proteinExistence type="inferred from homology"/>
<dbReference type="EnsemblPlants" id="PGSC0003DMT400062873">
    <property type="protein sequence ID" value="PGSC0003DMT400062873"/>
    <property type="gene ID" value="PGSC0003DMG402024473"/>
</dbReference>
<protein>
    <recommendedName>
        <fullName evidence="7">Alpha-1,2-Mannosidase</fullName>
    </recommendedName>
</protein>
<dbReference type="PANTHER" id="PTHR45679:SF5">
    <property type="entry name" value="ER DEGRADATION-ENHANCING ALPHA-MANNOSIDASE-LIKE PROTEIN 1"/>
    <property type="match status" value="1"/>
</dbReference>
<dbReference type="Gramene" id="PGSC0003DMT400062873">
    <property type="protein sequence ID" value="PGSC0003DMT400062873"/>
    <property type="gene ID" value="PGSC0003DMG402024473"/>
</dbReference>
<dbReference type="ExpressionAtlas" id="M1C9P5">
    <property type="expression patterns" value="baseline"/>
</dbReference>
<evidence type="ECO:0000256" key="3">
    <source>
        <dbReference type="ARBA" id="ARBA00022824"/>
    </source>
</evidence>
<evidence type="ECO:0000256" key="4">
    <source>
        <dbReference type="ARBA" id="ARBA00023180"/>
    </source>
</evidence>
<dbReference type="Gene3D" id="1.50.10.10">
    <property type="match status" value="1"/>
</dbReference>
<comment type="similarity">
    <text evidence="2">Belongs to the glycosyl hydrolase 47 family.</text>
</comment>
<keyword evidence="6" id="KW-1185">Reference proteome</keyword>
<dbReference type="GO" id="GO:0016020">
    <property type="term" value="C:membrane"/>
    <property type="evidence" value="ECO:0007669"/>
    <property type="project" value="InterPro"/>
</dbReference>
<dbReference type="InterPro" id="IPR012341">
    <property type="entry name" value="6hp_glycosidase-like_sf"/>
</dbReference>
<dbReference type="GO" id="GO:0004571">
    <property type="term" value="F:mannosyl-oligosaccharide 1,2-alpha-mannosidase activity"/>
    <property type="evidence" value="ECO:0007669"/>
    <property type="project" value="InterPro"/>
</dbReference>
<evidence type="ECO:0000256" key="2">
    <source>
        <dbReference type="ARBA" id="ARBA00007658"/>
    </source>
</evidence>
<comment type="subcellular location">
    <subcellularLocation>
        <location evidence="1">Endoplasmic reticulum</location>
    </subcellularLocation>
</comment>
<evidence type="ECO:0000313" key="5">
    <source>
        <dbReference type="EnsemblPlants" id="PGSC0003DMT400062873"/>
    </source>
</evidence>
<dbReference type="PANTHER" id="PTHR45679">
    <property type="entry name" value="ER DEGRADATION-ENHANCING ALPHA-MANNOSIDASE-LIKE PROTEIN 2"/>
    <property type="match status" value="1"/>
</dbReference>
<evidence type="ECO:0000313" key="6">
    <source>
        <dbReference type="Proteomes" id="UP000011115"/>
    </source>
</evidence>
<dbReference type="InterPro" id="IPR036026">
    <property type="entry name" value="Seven-hairpin_glycosidases"/>
</dbReference>
<dbReference type="HOGENOM" id="CLU_1858799_0_0_1"/>
<reference evidence="5" key="2">
    <citation type="submission" date="2015-06" db="UniProtKB">
        <authorList>
            <consortium name="EnsemblPlants"/>
        </authorList>
    </citation>
    <scope>IDENTIFICATION</scope>
    <source>
        <strain evidence="5">DM1-3 516 R44</strain>
    </source>
</reference>
<dbReference type="InterPro" id="IPR001382">
    <property type="entry name" value="Glyco_hydro_47"/>
</dbReference>
<dbReference type="GO" id="GO:1904380">
    <property type="term" value="P:endoplasmic reticulum mannose trimming"/>
    <property type="evidence" value="ECO:0007669"/>
    <property type="project" value="InterPro"/>
</dbReference>
<organism evidence="5 6">
    <name type="scientific">Solanum tuberosum</name>
    <name type="common">Potato</name>
    <dbReference type="NCBI Taxonomy" id="4113"/>
    <lineage>
        <taxon>Eukaryota</taxon>
        <taxon>Viridiplantae</taxon>
        <taxon>Streptophyta</taxon>
        <taxon>Embryophyta</taxon>
        <taxon>Tracheophyta</taxon>
        <taxon>Spermatophyta</taxon>
        <taxon>Magnoliopsida</taxon>
        <taxon>eudicotyledons</taxon>
        <taxon>Gunneridae</taxon>
        <taxon>Pentapetalae</taxon>
        <taxon>asterids</taxon>
        <taxon>lamiids</taxon>
        <taxon>Solanales</taxon>
        <taxon>Solanaceae</taxon>
        <taxon>Solanoideae</taxon>
        <taxon>Solaneae</taxon>
        <taxon>Solanum</taxon>
    </lineage>
</organism>
<dbReference type="Pfam" id="PF01532">
    <property type="entry name" value="Glyco_hydro_47"/>
    <property type="match status" value="1"/>
</dbReference>
<dbReference type="InterPro" id="IPR044674">
    <property type="entry name" value="EDEM1/2/3"/>
</dbReference>
<keyword evidence="4" id="KW-0325">Glycoprotein</keyword>
<evidence type="ECO:0000256" key="1">
    <source>
        <dbReference type="ARBA" id="ARBA00004240"/>
    </source>
</evidence>
<evidence type="ECO:0008006" key="7">
    <source>
        <dbReference type="Google" id="ProtNLM"/>
    </source>
</evidence>
<accession>M1C9P5</accession>
<name>M1C9P5_SOLTU</name>
<sequence length="138" mass="16554">MKAYVLFGRDEIWKMFQSAYIGVQKYFRHSPWYHEADMRTGTATYWQLTSLQAFWPGLQVLVGDIEAANSSHREFFKVWKKYGVLPERTLFNNLGICWTIRCCILLKNTILYDLNWQSPHFTYIKQPKIHGIWKWVNQ</sequence>